<dbReference type="EMBL" id="CSBK01004346">
    <property type="protein sequence ID" value="CPB80388.1"/>
    <property type="molecule type" value="Genomic_DNA"/>
</dbReference>
<accession>A0A655AW66</accession>
<protein>
    <submittedName>
        <fullName evidence="1">PE-PGRS family protein</fullName>
    </submittedName>
</protein>
<dbReference type="AlphaFoldDB" id="A0A655AW66"/>
<reference evidence="2" key="1">
    <citation type="submission" date="2015-03" db="EMBL/GenBank/DDBJ databases">
        <authorList>
            <consortium name="Pathogen Informatics"/>
            <person name="Murphy D."/>
        </authorList>
    </citation>
    <scope>NUCLEOTIDE SEQUENCE</scope>
    <source>
        <strain evidence="2">N09902308</strain>
    </source>
</reference>
<evidence type="ECO:0000313" key="3">
    <source>
        <dbReference type="Proteomes" id="UP000039021"/>
    </source>
</evidence>
<dbReference type="EMBL" id="CNFT01002807">
    <property type="protein sequence ID" value="CKU54703.1"/>
    <property type="molecule type" value="Genomic_DNA"/>
</dbReference>
<dbReference type="Proteomes" id="UP000039021">
    <property type="component" value="Unassembled WGS sequence"/>
</dbReference>
<name>A0A655AW66_MYCTX</name>
<organism evidence="1 4">
    <name type="scientific">Mycobacterium tuberculosis</name>
    <dbReference type="NCBI Taxonomy" id="1773"/>
    <lineage>
        <taxon>Bacteria</taxon>
        <taxon>Bacillati</taxon>
        <taxon>Actinomycetota</taxon>
        <taxon>Actinomycetes</taxon>
        <taxon>Mycobacteriales</taxon>
        <taxon>Mycobacteriaceae</taxon>
        <taxon>Mycobacterium</taxon>
        <taxon>Mycobacterium tuberculosis complex</taxon>
    </lineage>
</organism>
<proteinExistence type="predicted"/>
<evidence type="ECO:0000313" key="2">
    <source>
        <dbReference type="EMBL" id="CPB80388.1"/>
    </source>
</evidence>
<sequence length="82" mass="7438">MAGPVGLAAAAQTAGSVVVVPRVPMPPPRASVARTVVKAATVGSAGPAATPSHPVPTAAMAATAAILASAALAGSGGSAVTA</sequence>
<reference evidence="3 4" key="2">
    <citation type="submission" date="2015-03" db="EMBL/GenBank/DDBJ databases">
        <authorList>
            <consortium name="Pathogen Informatics"/>
        </authorList>
    </citation>
    <scope>NUCLEOTIDE SEQUENCE [LARGE SCALE GENOMIC DNA]</scope>
    <source>
        <strain evidence="1 4">Bir 185</strain>
        <strain evidence="3">N09902308</strain>
    </source>
</reference>
<gene>
    <name evidence="1" type="primary">PE_PGRS</name>
    <name evidence="2" type="ORF">ERS007739_05424</name>
    <name evidence="1" type="ORF">ERS027659_05235</name>
</gene>
<evidence type="ECO:0000313" key="4">
    <source>
        <dbReference type="Proteomes" id="UP000050164"/>
    </source>
</evidence>
<evidence type="ECO:0000313" key="1">
    <source>
        <dbReference type="EMBL" id="CKU54703.1"/>
    </source>
</evidence>
<dbReference type="Proteomes" id="UP000050164">
    <property type="component" value="Unassembled WGS sequence"/>
</dbReference>